<evidence type="ECO:0000313" key="1">
    <source>
        <dbReference type="EMBL" id="MDL2334149.1"/>
    </source>
</evidence>
<dbReference type="AlphaFoldDB" id="A0AAW7BDU2"/>
<keyword evidence="2" id="KW-1185">Reference proteome</keyword>
<evidence type="ECO:0008006" key="3">
    <source>
        <dbReference type="Google" id="ProtNLM"/>
    </source>
</evidence>
<sequence length="196" mass="22478">MVKVYLEEVGKTVFVGMTPELSDDLVAHRQAVCSDHPETDLVRLPTSNGGEQIRRQCRKCGHLLGGAKKRELGHENLPLPNFELKSGYEAQRDREYNRIFQKHAKLQFEKSNSWFRDYSAYLESDEWREKRQLVFKRSGGMCEGCGSATATQVHQLTYEHAKAEFLFELVAVCDACHDRLHDDAPNDQEDADEDQC</sequence>
<accession>A0AAW7BDU2</accession>
<name>A0AAW7BDU2_9HYPH</name>
<evidence type="ECO:0000313" key="2">
    <source>
        <dbReference type="Proteomes" id="UP001171122"/>
    </source>
</evidence>
<gene>
    <name evidence="1" type="ORF">P8A28_14650</name>
</gene>
<dbReference type="Proteomes" id="UP001171122">
    <property type="component" value="Unassembled WGS sequence"/>
</dbReference>
<dbReference type="EMBL" id="JARQXC010000036">
    <property type="protein sequence ID" value="MDL2334149.1"/>
    <property type="molecule type" value="Genomic_DNA"/>
</dbReference>
<comment type="caution">
    <text evidence="1">The sequence shown here is derived from an EMBL/GenBank/DDBJ whole genome shotgun (WGS) entry which is preliminary data.</text>
</comment>
<dbReference type="RefSeq" id="WP_134789829.1">
    <property type="nucleotide sequence ID" value="NZ_JARQXC010000036.1"/>
</dbReference>
<proteinExistence type="predicted"/>
<protein>
    <recommendedName>
        <fullName evidence="3">HNH endonuclease</fullName>
    </recommendedName>
</protein>
<organism evidence="1 2">
    <name type="scientific">Brucella inopinata</name>
    <dbReference type="NCBI Taxonomy" id="1218315"/>
    <lineage>
        <taxon>Bacteria</taxon>
        <taxon>Pseudomonadati</taxon>
        <taxon>Pseudomonadota</taxon>
        <taxon>Alphaproteobacteria</taxon>
        <taxon>Hyphomicrobiales</taxon>
        <taxon>Brucellaceae</taxon>
        <taxon>Brucella/Ochrobactrum group</taxon>
        <taxon>Brucella</taxon>
    </lineage>
</organism>
<reference evidence="1" key="1">
    <citation type="journal article" date="2023" name="Front. Microbiol.">
        <title>Isolation of Brucella inopinata from a White's tree frog (Litoria caerulea): pose exotic frogs a potential risk to human health?</title>
        <authorList>
            <person name="Scholz H.C."/>
            <person name="Heckers K.O."/>
            <person name="Appelt S."/>
            <person name="Geier-Doemling D."/>
            <person name="Schlegel P."/>
            <person name="Wattam A.R."/>
        </authorList>
    </citation>
    <scope>NUCLEOTIDE SEQUENCE</scope>
    <source>
        <strain evidence="1">FO700662</strain>
    </source>
</reference>